<evidence type="ECO:0000313" key="3">
    <source>
        <dbReference type="Proteomes" id="UP000308730"/>
    </source>
</evidence>
<accession>A0A4S4MXN6</accession>
<feature type="region of interest" description="Disordered" evidence="1">
    <location>
        <begin position="263"/>
        <end position="302"/>
    </location>
</feature>
<protein>
    <submittedName>
        <fullName evidence="2">Uncharacterized protein</fullName>
    </submittedName>
</protein>
<dbReference type="EMBL" id="SGPM01000054">
    <property type="protein sequence ID" value="THH31204.1"/>
    <property type="molecule type" value="Genomic_DNA"/>
</dbReference>
<evidence type="ECO:0000256" key="1">
    <source>
        <dbReference type="SAM" id="MobiDB-lite"/>
    </source>
</evidence>
<name>A0A4S4MXN6_9APHY</name>
<feature type="compositionally biased region" description="Acidic residues" evidence="1">
    <location>
        <begin position="269"/>
        <end position="292"/>
    </location>
</feature>
<evidence type="ECO:0000313" key="2">
    <source>
        <dbReference type="EMBL" id="THH31204.1"/>
    </source>
</evidence>
<sequence>MAVIVPSVPLLTLAPSGTDFDFSTHGIDLNVVAAVVGASTADAPVVPEYRLVNNKRKTDDDTDNDLLAFGHVPKKPKTTEASLVAGQDVPIQEYVEPTPGQEERLNVTIEEALAAIFSLPTIQAYVQNPPAYADGPLLPPTDLQPAVPGTEPSLFPPEPAQPELFSATESTEEFVIPFRRSIPQKRQRFPSESLWQMACRFRVDTIASRWGAQAIRDNVHRVYGPYCVQEIASNPALELEICTPQDFNDASFELPSLPADEHLMNTSFDADDGSDSDEEPDMDAEGESDNEDAASPHESLLSFPAPPFSVPSMATADEYEAFFVASRVVEGPLPRLASVKAWPLGSSSAPVVPVTGTPPRTPAYACGTLQQLREEREERRLLRMEWVAQQAPESRKAW</sequence>
<dbReference type="OrthoDB" id="2802674at2759"/>
<dbReference type="AlphaFoldDB" id="A0A4S4MXN6"/>
<reference evidence="2 3" key="1">
    <citation type="submission" date="2019-02" db="EMBL/GenBank/DDBJ databases">
        <title>Genome sequencing of the rare red list fungi Antrodiella citrinella (Flaviporus citrinellus).</title>
        <authorList>
            <person name="Buettner E."/>
            <person name="Kellner H."/>
        </authorList>
    </citation>
    <scope>NUCLEOTIDE SEQUENCE [LARGE SCALE GENOMIC DNA]</scope>
    <source>
        <strain evidence="2 3">DSM 108506</strain>
    </source>
</reference>
<gene>
    <name evidence="2" type="ORF">EUX98_g2983</name>
</gene>
<dbReference type="Proteomes" id="UP000308730">
    <property type="component" value="Unassembled WGS sequence"/>
</dbReference>
<keyword evidence="3" id="KW-1185">Reference proteome</keyword>
<proteinExistence type="predicted"/>
<organism evidence="2 3">
    <name type="scientific">Antrodiella citrinella</name>
    <dbReference type="NCBI Taxonomy" id="2447956"/>
    <lineage>
        <taxon>Eukaryota</taxon>
        <taxon>Fungi</taxon>
        <taxon>Dikarya</taxon>
        <taxon>Basidiomycota</taxon>
        <taxon>Agaricomycotina</taxon>
        <taxon>Agaricomycetes</taxon>
        <taxon>Polyporales</taxon>
        <taxon>Steccherinaceae</taxon>
        <taxon>Antrodiella</taxon>
    </lineage>
</organism>
<comment type="caution">
    <text evidence="2">The sequence shown here is derived from an EMBL/GenBank/DDBJ whole genome shotgun (WGS) entry which is preliminary data.</text>
</comment>